<name>A0AAV4GLS6_9GAST</name>
<accession>A0AAV4GLS6</accession>
<dbReference type="EMBL" id="BMAT01005044">
    <property type="protein sequence ID" value="GFR86005.1"/>
    <property type="molecule type" value="Genomic_DNA"/>
</dbReference>
<organism evidence="1 2">
    <name type="scientific">Elysia marginata</name>
    <dbReference type="NCBI Taxonomy" id="1093978"/>
    <lineage>
        <taxon>Eukaryota</taxon>
        <taxon>Metazoa</taxon>
        <taxon>Spiralia</taxon>
        <taxon>Lophotrochozoa</taxon>
        <taxon>Mollusca</taxon>
        <taxon>Gastropoda</taxon>
        <taxon>Heterobranchia</taxon>
        <taxon>Euthyneura</taxon>
        <taxon>Panpulmonata</taxon>
        <taxon>Sacoglossa</taxon>
        <taxon>Placobranchoidea</taxon>
        <taxon>Plakobranchidae</taxon>
        <taxon>Elysia</taxon>
    </lineage>
</organism>
<gene>
    <name evidence="1" type="ORF">ElyMa_002455200</name>
</gene>
<protein>
    <submittedName>
        <fullName evidence="1">Uncharacterized protein</fullName>
    </submittedName>
</protein>
<reference evidence="1 2" key="1">
    <citation type="journal article" date="2021" name="Elife">
        <title>Chloroplast acquisition without the gene transfer in kleptoplastic sea slugs, Plakobranchus ocellatus.</title>
        <authorList>
            <person name="Maeda T."/>
            <person name="Takahashi S."/>
            <person name="Yoshida T."/>
            <person name="Shimamura S."/>
            <person name="Takaki Y."/>
            <person name="Nagai Y."/>
            <person name="Toyoda A."/>
            <person name="Suzuki Y."/>
            <person name="Arimoto A."/>
            <person name="Ishii H."/>
            <person name="Satoh N."/>
            <person name="Nishiyama T."/>
            <person name="Hasebe M."/>
            <person name="Maruyama T."/>
            <person name="Minagawa J."/>
            <person name="Obokata J."/>
            <person name="Shigenobu S."/>
        </authorList>
    </citation>
    <scope>NUCLEOTIDE SEQUENCE [LARGE SCALE GENOMIC DNA]</scope>
</reference>
<evidence type="ECO:0000313" key="1">
    <source>
        <dbReference type="EMBL" id="GFR86005.1"/>
    </source>
</evidence>
<dbReference type="AlphaFoldDB" id="A0AAV4GLS6"/>
<dbReference type="Proteomes" id="UP000762676">
    <property type="component" value="Unassembled WGS sequence"/>
</dbReference>
<comment type="caution">
    <text evidence="1">The sequence shown here is derived from an EMBL/GenBank/DDBJ whole genome shotgun (WGS) entry which is preliminary data.</text>
</comment>
<keyword evidence="2" id="KW-1185">Reference proteome</keyword>
<proteinExistence type="predicted"/>
<sequence>MDWATRGPAWDAAGACLIYSTPVRFVSSGGVSGILSSSVLCSLRTKARNSRIYRRRTGGVVARVAPDASHQLSHGGLVLLLFSGWHCLPDLGGHGDHQTMNSLYRYDLRLTEECDSQARERVCGEIPRWK</sequence>
<evidence type="ECO:0000313" key="2">
    <source>
        <dbReference type="Proteomes" id="UP000762676"/>
    </source>
</evidence>